<reference evidence="2 3" key="1">
    <citation type="journal article" date="2008" name="PLoS Genet.">
        <title>Genomic islands in the pathogenic filamentous fungus Aspergillus fumigatus.</title>
        <authorList>
            <person name="Fedorova N.D."/>
            <person name="Khaldi N."/>
            <person name="Joardar V.S."/>
            <person name="Maiti R."/>
            <person name="Amedeo P."/>
            <person name="Anderson M.J."/>
            <person name="Crabtree J."/>
            <person name="Silva J.C."/>
            <person name="Badger J.H."/>
            <person name="Albarraq A."/>
            <person name="Angiuoli S."/>
            <person name="Bussey H."/>
            <person name="Bowyer P."/>
            <person name="Cotty P.J."/>
            <person name="Dyer P.S."/>
            <person name="Egan A."/>
            <person name="Galens K."/>
            <person name="Fraser-Liggett C.M."/>
            <person name="Haas B.J."/>
            <person name="Inman J.M."/>
            <person name="Kent R."/>
            <person name="Lemieux S."/>
            <person name="Malavazi I."/>
            <person name="Orvis J."/>
            <person name="Roemer T."/>
            <person name="Ronning C.M."/>
            <person name="Sundaram J.P."/>
            <person name="Sutton G."/>
            <person name="Turner G."/>
            <person name="Venter J.C."/>
            <person name="White O.R."/>
            <person name="Whitty B.R."/>
            <person name="Youngman P."/>
            <person name="Wolfe K.H."/>
            <person name="Goldman G.H."/>
            <person name="Wortman J.R."/>
            <person name="Jiang B."/>
            <person name="Denning D.W."/>
            <person name="Nierman W.C."/>
        </authorList>
    </citation>
    <scope>NUCLEOTIDE SEQUENCE [LARGE SCALE GENOMIC DNA]</scope>
    <source>
        <strain evidence="3">ATCC 1007 / CBS 513.65 / DSM 816 / NCTC 3887 / NRRL 1</strain>
    </source>
</reference>
<dbReference type="SUPFAM" id="SSF52047">
    <property type="entry name" value="RNI-like"/>
    <property type="match status" value="1"/>
</dbReference>
<feature type="compositionally biased region" description="Basic residues" evidence="1">
    <location>
        <begin position="617"/>
        <end position="626"/>
    </location>
</feature>
<feature type="compositionally biased region" description="Basic and acidic residues" evidence="1">
    <location>
        <begin position="592"/>
        <end position="602"/>
    </location>
</feature>
<organism evidence="2 3">
    <name type="scientific">Aspergillus clavatus (strain ATCC 1007 / CBS 513.65 / DSM 816 / NCTC 3887 / NRRL 1 / QM 1276 / 107)</name>
    <dbReference type="NCBI Taxonomy" id="344612"/>
    <lineage>
        <taxon>Eukaryota</taxon>
        <taxon>Fungi</taxon>
        <taxon>Dikarya</taxon>
        <taxon>Ascomycota</taxon>
        <taxon>Pezizomycotina</taxon>
        <taxon>Eurotiomycetes</taxon>
        <taxon>Eurotiomycetidae</taxon>
        <taxon>Eurotiales</taxon>
        <taxon>Aspergillaceae</taxon>
        <taxon>Aspergillus</taxon>
        <taxon>Aspergillus subgen. Fumigati</taxon>
    </lineage>
</organism>
<feature type="compositionally biased region" description="Polar residues" evidence="1">
    <location>
        <begin position="603"/>
        <end position="616"/>
    </location>
</feature>
<dbReference type="RefSeq" id="XP_001269905.1">
    <property type="nucleotide sequence ID" value="XM_001269904.1"/>
</dbReference>
<gene>
    <name evidence="2" type="ORF">ACLA_032140</name>
</gene>
<dbReference type="InterPro" id="IPR001611">
    <property type="entry name" value="Leu-rich_rpt"/>
</dbReference>
<feature type="compositionally biased region" description="Basic and acidic residues" evidence="1">
    <location>
        <begin position="628"/>
        <end position="637"/>
    </location>
</feature>
<proteinExistence type="predicted"/>
<dbReference type="STRING" id="344612.A1CS58"/>
<dbReference type="VEuPathDB" id="FungiDB:ACLA_032140"/>
<dbReference type="InterPro" id="IPR032675">
    <property type="entry name" value="LRR_dom_sf"/>
</dbReference>
<evidence type="ECO:0000256" key="1">
    <source>
        <dbReference type="SAM" id="MobiDB-lite"/>
    </source>
</evidence>
<feature type="region of interest" description="Disordered" evidence="1">
    <location>
        <begin position="100"/>
        <end position="143"/>
    </location>
</feature>
<accession>A1CS58</accession>
<feature type="region of interest" description="Disordered" evidence="1">
    <location>
        <begin position="1"/>
        <end position="88"/>
    </location>
</feature>
<sequence>MSSTARSSRQRSSRSSRPVRASRTRVQSYHEDSSSDGRLDEDTESDEDRVRRASLSLRPRSSNRIPPSYREESTDDDFEESSNGDPTAVMPAEASIQFTYPFSGPARNGPPARPRRNRTVKTRSQTRGSKRPPRKNRLELGRPLSKRIKIKEDNIHFIGSGIIPPWQSLPYHILFDIFLRAFYPLVDEKTMMRSSSPQWLVNIALMCHAFHEPALAALYHCPPLIPAIKSHALLSLLCRPQEELSTNYRNKIKELHVDVETLLLYKSGPTLGYFDLPKLLEQTPQVRRVRLYHKDDFVVGLPSWQIPRSKWVYPETLFDTMNSSLVHLRSWDWNSRFMETQQLLPFILGKHYEPAFRRLTELRLLHIASEDLDGDGVVESSNEREVILATAIKELPDLRHLEFLECSIVNEHLLPHMPSTLTSLTINNCDEVTALNFGMFLASHGQHLRELDLSHNRHLSLSFMVSLAECCQSLEKFKMDISIYDWSSYHDIEPHFAELLRPSDIPTWPATLQEIELIQLRKWDDVTAEVFFTSLINAAPELRYLRRLAISAILRIGWRDRASFREKWIGKLEKVFLRRTTPPNPNLRTLRKKDLQVEKDDPATQSEAQNSSVSTPSKRKSARLAQRKNSEAEDKAESGASYRASNADDPDLFIQGMCDTVMVRIDNQRPTETQFNEQDFLDDERSGDEDWNGNDFDADNGGHACSFMMDLGF</sequence>
<dbReference type="OMA" id="HNRHLNM"/>
<dbReference type="GeneID" id="4701614"/>
<evidence type="ECO:0000313" key="2">
    <source>
        <dbReference type="EMBL" id="EAW08479.1"/>
    </source>
</evidence>
<feature type="region of interest" description="Disordered" evidence="1">
    <location>
        <begin position="583"/>
        <end position="647"/>
    </location>
</feature>
<dbReference type="HOGENOM" id="CLU_019222_0_0_1"/>
<name>A1CS58_ASPCL</name>
<evidence type="ECO:0000313" key="3">
    <source>
        <dbReference type="Proteomes" id="UP000006701"/>
    </source>
</evidence>
<dbReference type="OrthoDB" id="5395390at2759"/>
<feature type="compositionally biased region" description="Acidic residues" evidence="1">
    <location>
        <begin position="73"/>
        <end position="82"/>
    </location>
</feature>
<dbReference type="EMBL" id="DS027059">
    <property type="protein sequence ID" value="EAW08479.1"/>
    <property type="molecule type" value="Genomic_DNA"/>
</dbReference>
<dbReference type="KEGG" id="act:ACLA_032140"/>
<protein>
    <submittedName>
        <fullName evidence="2">Uncharacterized protein</fullName>
    </submittedName>
</protein>
<dbReference type="PROSITE" id="PS51450">
    <property type="entry name" value="LRR"/>
    <property type="match status" value="1"/>
</dbReference>
<dbReference type="Proteomes" id="UP000006701">
    <property type="component" value="Unassembled WGS sequence"/>
</dbReference>
<dbReference type="Gene3D" id="3.80.10.10">
    <property type="entry name" value="Ribonuclease Inhibitor"/>
    <property type="match status" value="1"/>
</dbReference>
<dbReference type="eggNOG" id="ENOG502RWR6">
    <property type="taxonomic scope" value="Eukaryota"/>
</dbReference>
<feature type="compositionally biased region" description="Low complexity" evidence="1">
    <location>
        <begin position="15"/>
        <end position="26"/>
    </location>
</feature>
<dbReference type="AlphaFoldDB" id="A1CS58"/>
<feature type="compositionally biased region" description="Low complexity" evidence="1">
    <location>
        <begin position="53"/>
        <end position="68"/>
    </location>
</feature>
<keyword evidence="3" id="KW-1185">Reference proteome</keyword>
<feature type="compositionally biased region" description="Basic and acidic residues" evidence="1">
    <location>
        <begin position="28"/>
        <end position="40"/>
    </location>
</feature>